<dbReference type="AlphaFoldDB" id="A0A6M0K2Y2"/>
<reference evidence="1 2" key="1">
    <citation type="submission" date="2020-02" db="EMBL/GenBank/DDBJ databases">
        <title>Genome sequences of Thiorhodococcus mannitoliphagus and Thiorhodococcus minor, purple sulfur photosynthetic bacteria in the gammaproteobacterial family, Chromatiaceae.</title>
        <authorList>
            <person name="Aviles F.A."/>
            <person name="Meyer T.E."/>
            <person name="Kyndt J.A."/>
        </authorList>
    </citation>
    <scope>NUCLEOTIDE SEQUENCE [LARGE SCALE GENOMIC DNA]</scope>
    <source>
        <strain evidence="1 2">DSM 11518</strain>
    </source>
</reference>
<proteinExistence type="predicted"/>
<evidence type="ECO:0000313" key="1">
    <source>
        <dbReference type="EMBL" id="NEV64132.1"/>
    </source>
</evidence>
<evidence type="ECO:0000313" key="2">
    <source>
        <dbReference type="Proteomes" id="UP000483379"/>
    </source>
</evidence>
<comment type="caution">
    <text evidence="1">The sequence shown here is derived from an EMBL/GenBank/DDBJ whole genome shotgun (WGS) entry which is preliminary data.</text>
</comment>
<dbReference type="EMBL" id="JAAIJQ010000075">
    <property type="protein sequence ID" value="NEV64132.1"/>
    <property type="molecule type" value="Genomic_DNA"/>
</dbReference>
<dbReference type="RefSeq" id="WP_164454667.1">
    <property type="nucleotide sequence ID" value="NZ_JAAIJQ010000075.1"/>
</dbReference>
<organism evidence="1 2">
    <name type="scientific">Thiorhodococcus minor</name>
    <dbReference type="NCBI Taxonomy" id="57489"/>
    <lineage>
        <taxon>Bacteria</taxon>
        <taxon>Pseudomonadati</taxon>
        <taxon>Pseudomonadota</taxon>
        <taxon>Gammaproteobacteria</taxon>
        <taxon>Chromatiales</taxon>
        <taxon>Chromatiaceae</taxon>
        <taxon>Thiorhodococcus</taxon>
    </lineage>
</organism>
<sequence length="98" mass="10502">MTTPTLEALALAESLAASPTLRTLKALAQGMPIDCTEVEAIKDGVAAVLPDVLEALDARRITFTDADDKAMLHGLLLFAVQLLMEGQLGRYEARLKAH</sequence>
<dbReference type="Proteomes" id="UP000483379">
    <property type="component" value="Unassembled WGS sequence"/>
</dbReference>
<accession>A0A6M0K2Y2</accession>
<name>A0A6M0K2Y2_9GAMM</name>
<keyword evidence="2" id="KW-1185">Reference proteome</keyword>
<protein>
    <submittedName>
        <fullName evidence="1">Uncharacterized protein</fullName>
    </submittedName>
</protein>
<gene>
    <name evidence="1" type="ORF">G3446_19965</name>
</gene>